<feature type="region of interest" description="Disordered" evidence="1">
    <location>
        <begin position="151"/>
        <end position="375"/>
    </location>
</feature>
<gene>
    <name evidence="2" type="ORF">AVDCRST_MAG06-1200</name>
</gene>
<feature type="region of interest" description="Disordered" evidence="1">
    <location>
        <begin position="1"/>
        <end position="53"/>
    </location>
</feature>
<proteinExistence type="predicted"/>
<keyword evidence="2" id="KW-0560">Oxidoreductase</keyword>
<feature type="compositionally biased region" description="Basic residues" evidence="1">
    <location>
        <begin position="89"/>
        <end position="101"/>
    </location>
</feature>
<dbReference type="GO" id="GO:0004497">
    <property type="term" value="F:monooxygenase activity"/>
    <property type="evidence" value="ECO:0007669"/>
    <property type="project" value="UniProtKB-KW"/>
</dbReference>
<feature type="non-terminal residue" evidence="2">
    <location>
        <position position="484"/>
    </location>
</feature>
<name>A0A6J4ND79_9ACTN</name>
<protein>
    <submittedName>
        <fullName evidence="2">Monooxygenase, flavin-binding family</fullName>
    </submittedName>
</protein>
<feature type="compositionally biased region" description="Basic and acidic residues" evidence="1">
    <location>
        <begin position="464"/>
        <end position="478"/>
    </location>
</feature>
<feature type="compositionally biased region" description="Basic residues" evidence="1">
    <location>
        <begin position="334"/>
        <end position="362"/>
    </location>
</feature>
<accession>A0A6J4ND79</accession>
<evidence type="ECO:0000313" key="2">
    <source>
        <dbReference type="EMBL" id="CAA9384916.1"/>
    </source>
</evidence>
<feature type="compositionally biased region" description="Basic residues" evidence="1">
    <location>
        <begin position="417"/>
        <end position="440"/>
    </location>
</feature>
<feature type="compositionally biased region" description="Low complexity" evidence="1">
    <location>
        <begin position="25"/>
        <end position="35"/>
    </location>
</feature>
<feature type="region of interest" description="Disordered" evidence="1">
    <location>
        <begin position="392"/>
        <end position="484"/>
    </location>
</feature>
<keyword evidence="2" id="KW-0503">Monooxygenase</keyword>
<feature type="compositionally biased region" description="Basic residues" evidence="1">
    <location>
        <begin position="154"/>
        <end position="164"/>
    </location>
</feature>
<dbReference type="AlphaFoldDB" id="A0A6J4ND79"/>
<organism evidence="2">
    <name type="scientific">uncultured Nocardioides sp</name>
    <dbReference type="NCBI Taxonomy" id="198441"/>
    <lineage>
        <taxon>Bacteria</taxon>
        <taxon>Bacillati</taxon>
        <taxon>Actinomycetota</taxon>
        <taxon>Actinomycetes</taxon>
        <taxon>Propionibacteriales</taxon>
        <taxon>Nocardioidaceae</taxon>
        <taxon>Nocardioides</taxon>
        <taxon>environmental samples</taxon>
    </lineage>
</organism>
<feature type="compositionally biased region" description="Basic and acidic residues" evidence="1">
    <location>
        <begin position="76"/>
        <end position="88"/>
    </location>
</feature>
<feature type="compositionally biased region" description="Basic residues" evidence="1">
    <location>
        <begin position="185"/>
        <end position="203"/>
    </location>
</feature>
<reference evidence="2" key="1">
    <citation type="submission" date="2020-02" db="EMBL/GenBank/DDBJ databases">
        <authorList>
            <person name="Meier V. D."/>
        </authorList>
    </citation>
    <scope>NUCLEOTIDE SEQUENCE</scope>
    <source>
        <strain evidence="2">AVDCRST_MAG06</strain>
    </source>
</reference>
<feature type="compositionally biased region" description="Basic and acidic residues" evidence="1">
    <location>
        <begin position="317"/>
        <end position="327"/>
    </location>
</feature>
<feature type="compositionally biased region" description="Basic residues" evidence="1">
    <location>
        <begin position="8"/>
        <end position="24"/>
    </location>
</feature>
<sequence length="484" mass="54928">DQHDPPARRRPPHRRGPLRHRRRLPAQPHAPAALLRDPRATRGQRRHVGPLPLSRGALRLRHVHPRLPLQALARGEGARRRSLDPRLRPRDRRGVRRRPPHPLRHARHRRLLGHRHRALDRDRHPRRRAVPDHVQLPVGHQRLLRLRPGLHPAVRGHRGVRRPGRPPPALARGPRPRRAEGGRDRLRRHRRHAGAGARRLRGGPRHDAAALPDVRPLPAGGRPDRRGPPQGAARAAVVRRHPVEERRRDHGHLRALAEAARLHARGDPQGDGQGPARGVRRGHPLQAGLQPLGPAAVPGARRRPVPLDLPRRRLRGDRHDRPLHPHGDPAVLRRGARGRRRRHRHRPQPGRLRRHRPRRGRREGRPARHAGLQGADALGRAELRLHDRLHQRLLDAEGGPRRRVRLPGAGAPGPARPAHRRTRRRPRRRAAALHGLHGRLRPALDRRPAQAGRHRAVEAAAELPVRRAVDPPRPDRRRGAGLPL</sequence>
<dbReference type="EMBL" id="CADCUP010000082">
    <property type="protein sequence ID" value="CAA9384916.1"/>
    <property type="molecule type" value="Genomic_DNA"/>
</dbReference>
<feature type="region of interest" description="Disordered" evidence="1">
    <location>
        <begin position="71"/>
        <end position="101"/>
    </location>
</feature>
<evidence type="ECO:0000256" key="1">
    <source>
        <dbReference type="SAM" id="MobiDB-lite"/>
    </source>
</evidence>
<feature type="non-terminal residue" evidence="2">
    <location>
        <position position="1"/>
    </location>
</feature>